<gene>
    <name evidence="2" type="ORF">PCOR1329_LOCUS27574</name>
</gene>
<feature type="region of interest" description="Disordered" evidence="1">
    <location>
        <begin position="266"/>
        <end position="287"/>
    </location>
</feature>
<feature type="compositionally biased region" description="Low complexity" evidence="1">
    <location>
        <begin position="15"/>
        <end position="31"/>
    </location>
</feature>
<feature type="compositionally biased region" description="Polar residues" evidence="1">
    <location>
        <begin position="1"/>
        <end position="13"/>
    </location>
</feature>
<feature type="region of interest" description="Disordered" evidence="1">
    <location>
        <begin position="1"/>
        <end position="32"/>
    </location>
</feature>
<reference evidence="2" key="1">
    <citation type="submission" date="2023-10" db="EMBL/GenBank/DDBJ databases">
        <authorList>
            <person name="Chen Y."/>
            <person name="Shah S."/>
            <person name="Dougan E. K."/>
            <person name="Thang M."/>
            <person name="Chan C."/>
        </authorList>
    </citation>
    <scope>NUCLEOTIDE SEQUENCE [LARGE SCALE GENOMIC DNA]</scope>
</reference>
<accession>A0ABN9S8W9</accession>
<dbReference type="EMBL" id="CAUYUJ010010002">
    <property type="protein sequence ID" value="CAK0828338.1"/>
    <property type="molecule type" value="Genomic_DNA"/>
</dbReference>
<evidence type="ECO:0000256" key="1">
    <source>
        <dbReference type="SAM" id="MobiDB-lite"/>
    </source>
</evidence>
<comment type="caution">
    <text evidence="2">The sequence shown here is derived from an EMBL/GenBank/DDBJ whole genome shotgun (WGS) entry which is preliminary data.</text>
</comment>
<evidence type="ECO:0000313" key="2">
    <source>
        <dbReference type="EMBL" id="CAK0828338.1"/>
    </source>
</evidence>
<proteinExistence type="predicted"/>
<keyword evidence="3" id="KW-1185">Reference proteome</keyword>
<sequence>AEQHSIATPSTPQDAARGAPAQPKQQPQQAPTLQEIAALLKQEVQPLGNAATGSERQVSELGGTIEARMTASEARLEDVEIRLASLENSEGPCAGSRTETEVWDQIKALEMEDELDKWIWRVLADAKATPPVQTYIKGEFNSFNGVAFGKYSSAVERDAAVEAVRKASLEYGGQKVRTKPGQPLETRALQSVLFGVKKMLIDWGFDKKSLWADASTMSLSRGGDLVIKMTGDNKTPTIEYGVEWETYLMPDGANKTVTDLLDAAKEKLHRSSAPSKGLGKGKGERSF</sequence>
<organism evidence="2 3">
    <name type="scientific">Prorocentrum cordatum</name>
    <dbReference type="NCBI Taxonomy" id="2364126"/>
    <lineage>
        <taxon>Eukaryota</taxon>
        <taxon>Sar</taxon>
        <taxon>Alveolata</taxon>
        <taxon>Dinophyceae</taxon>
        <taxon>Prorocentrales</taxon>
        <taxon>Prorocentraceae</taxon>
        <taxon>Prorocentrum</taxon>
    </lineage>
</organism>
<feature type="non-terminal residue" evidence="2">
    <location>
        <position position="1"/>
    </location>
</feature>
<name>A0ABN9S8W9_9DINO</name>
<dbReference type="Proteomes" id="UP001189429">
    <property type="component" value="Unassembled WGS sequence"/>
</dbReference>
<evidence type="ECO:0000313" key="3">
    <source>
        <dbReference type="Proteomes" id="UP001189429"/>
    </source>
</evidence>
<protein>
    <submittedName>
        <fullName evidence="2">Uncharacterized protein</fullName>
    </submittedName>
</protein>